<gene>
    <name evidence="3" type="ORF">SAMN05444167_2448</name>
</gene>
<keyword evidence="4" id="KW-1185">Reference proteome</keyword>
<accession>A0A1G7L7F4</accession>
<dbReference type="GO" id="GO:0003755">
    <property type="term" value="F:peptidyl-prolyl cis-trans isomerase activity"/>
    <property type="evidence" value="ECO:0007669"/>
    <property type="project" value="UniProtKB-KW"/>
</dbReference>
<dbReference type="PANTHER" id="PTHR47245">
    <property type="entry name" value="PEPTIDYLPROLYL ISOMERASE"/>
    <property type="match status" value="1"/>
</dbReference>
<keyword evidence="1 3" id="KW-0413">Isomerase</keyword>
<proteinExistence type="predicted"/>
<dbReference type="EMBL" id="LT629690">
    <property type="protein sequence ID" value="SDF44959.1"/>
    <property type="molecule type" value="Genomic_DNA"/>
</dbReference>
<sequence>MLCPFPFGQHTAKQYEKYTVGMAVRVNGEIISDERFHREFVEISGGRTPQQVQEQAPMEYHRLLQTAERNTLRAILLHQLAVSEGITATDEEAGEERRSTWGSAANQSCGIGITTDMMSRLMVKKAEQYLTRHVQRPDRREVESVYRNNSAAFTLPERWLVSQIVQIAETETERAKAMDVLTQAESELKRGKSFAAVADRYSDCKGNGGSLGWVSRGMMVPEFEAKVFTLERRKLSDIFESTFGLHLAMVHDWKPAGVQPLDEIRPDLARHIFEERKQVLLNQITEDLMRRAEIEMLPEPERSIAAGEKVQ</sequence>
<dbReference type="Gene3D" id="3.10.50.40">
    <property type="match status" value="1"/>
</dbReference>
<dbReference type="InterPro" id="IPR027304">
    <property type="entry name" value="Trigger_fact/SurA_dom_sf"/>
</dbReference>
<dbReference type="PROSITE" id="PS50198">
    <property type="entry name" value="PPIC_PPIASE_2"/>
    <property type="match status" value="1"/>
</dbReference>
<dbReference type="PANTHER" id="PTHR47245:SF2">
    <property type="entry name" value="PEPTIDYL-PROLYL CIS-TRANS ISOMERASE HP_0175-RELATED"/>
    <property type="match status" value="1"/>
</dbReference>
<evidence type="ECO:0000313" key="3">
    <source>
        <dbReference type="EMBL" id="SDF44959.1"/>
    </source>
</evidence>
<dbReference type="AlphaFoldDB" id="A0A1G7L7F4"/>
<dbReference type="InterPro" id="IPR000297">
    <property type="entry name" value="PPIase_PpiC"/>
</dbReference>
<evidence type="ECO:0000313" key="4">
    <source>
        <dbReference type="Proteomes" id="UP000182427"/>
    </source>
</evidence>
<dbReference type="Pfam" id="PF00639">
    <property type="entry name" value="Rotamase"/>
    <property type="match status" value="1"/>
</dbReference>
<protein>
    <submittedName>
        <fullName evidence="3">Peptidyl-prolyl cis-trans isomerase C</fullName>
    </submittedName>
</protein>
<feature type="domain" description="PpiC" evidence="2">
    <location>
        <begin position="156"/>
        <end position="252"/>
    </location>
</feature>
<dbReference type="Proteomes" id="UP000182427">
    <property type="component" value="Chromosome I"/>
</dbReference>
<dbReference type="SUPFAM" id="SSF54534">
    <property type="entry name" value="FKBP-like"/>
    <property type="match status" value="1"/>
</dbReference>
<dbReference type="InterPro" id="IPR046357">
    <property type="entry name" value="PPIase_dom_sf"/>
</dbReference>
<organism evidence="3 4">
    <name type="scientific">Terriglobus roseus</name>
    <dbReference type="NCBI Taxonomy" id="392734"/>
    <lineage>
        <taxon>Bacteria</taxon>
        <taxon>Pseudomonadati</taxon>
        <taxon>Acidobacteriota</taxon>
        <taxon>Terriglobia</taxon>
        <taxon>Terriglobales</taxon>
        <taxon>Acidobacteriaceae</taxon>
        <taxon>Terriglobus</taxon>
    </lineage>
</organism>
<reference evidence="3 4" key="1">
    <citation type="submission" date="2016-10" db="EMBL/GenBank/DDBJ databases">
        <authorList>
            <person name="de Groot N.N."/>
        </authorList>
    </citation>
    <scope>NUCLEOTIDE SEQUENCE [LARGE SCALE GENOMIC DNA]</scope>
    <source>
        <strain evidence="3 4">GAS232</strain>
    </source>
</reference>
<name>A0A1G7L7F4_9BACT</name>
<evidence type="ECO:0000259" key="2">
    <source>
        <dbReference type="PROSITE" id="PS50198"/>
    </source>
</evidence>
<dbReference type="SUPFAM" id="SSF109998">
    <property type="entry name" value="Triger factor/SurA peptide-binding domain-like"/>
    <property type="match status" value="1"/>
</dbReference>
<evidence type="ECO:0000256" key="1">
    <source>
        <dbReference type="PROSITE-ProRule" id="PRU00278"/>
    </source>
</evidence>
<dbReference type="InterPro" id="IPR050245">
    <property type="entry name" value="PrsA_foldase"/>
</dbReference>
<keyword evidence="1" id="KW-0697">Rotamase</keyword>